<dbReference type="EMBL" id="JAEPRD010000002">
    <property type="protein sequence ID" value="KAG2213971.1"/>
    <property type="molecule type" value="Genomic_DNA"/>
</dbReference>
<evidence type="ECO:0000256" key="4">
    <source>
        <dbReference type="ARBA" id="ARBA00023163"/>
    </source>
</evidence>
<comment type="similarity">
    <text evidence="2">Belongs to the Mediator complex subunit 23 family.</text>
</comment>
<sequence>EWQHGEKQTIYGVFNRNPSKRRRLDLLHPGTTNDIQYDKSAVHYTASSHRIDYEALTHDFVRACQINGGQVAEQLKAILSKYGEAPITQEKTSRLFTFVHYLLKGIPLASSSKTSTSKQLLFPLGALIEEITPTLSLDTSLQSSWIIILQFILSCFRTCPEQHIYHSGVTAPILLGLIKQILIELTRFHTATKEEEPNSLEQKCFLVGKEILDLLLIRDHAITADMLENSDTLTEDFTGIGTLTYYDVIYSIPELYGHFLNTTPSPNSTVQPSINNSDIWLMTLYYMITCLLQDPKLLERVPTLMAINIIKHVLREINTLPSDLTTIQVHCLNKGKELINLLLLGSNGDGAGVVSHYDIIVALPDVYGHFLRGTFAQSIHWAMEKFVNELGKRRRHLAFLMMPPDASWPLISQMSRRHEYNDLTTRTSYHMFEGDLIEFVKEGNSTNIETHFRDMLFQRASMDEFRQLAMSLTQTGLDTTQIRKAMVAKVRDVIRCIQHYSRNTKRDPDHAKMAEKESESFNPTNASVRGEDITMMIPQNIDLWELMTETADQLYSFVSADFFSYEDILQDFYELVYKPNGEPYGPNAKDHITKDNDIDKVSTNVIQKDFEQDEKLFDKLVRLYNEQQTESEDAFTLRDLALQCAVNHQKANIKDVTNIKQRHPLIAASLQHAGLCYQIQAYFSNYYHSNVPTNSTLFSNLDLQEMTKIAMESQLRQDVVPYTLYVYLVPTKAEIDTLGHPSTTYVKGGTLNYKLLDLLCVNAKHRLLQVIYKMMLDSELGPRYQSTSSPVACVPPNVLDVVYKLLYSAPCSQLRRCDKMIKMKRTTAASAENGDIAQLPDQTMRWLQTILQLMNYRFIRFLKYSPLSSGLLHYIRYSISYLENRQCYQALESFTINIIHMQMDVKLLRSLDDPHREKPIWFAESEMLARLMVCTISRLIKTRGQADIKTDQIYRVLTSLYEYKLEWTAEAKRYFPPAVRSFYDSPDSPNQLLPTRAPVTPQKVQHLISTNKAITAYILHGSAEAERIALQYFSIPENQSSLLCTMWVIAITRNTTECCNMAAVRKLLLLIPPSRMATNTIDLVDFILSVEYPPNSSEFLFSLLDTFIWTNQWINFNHVLFALSKGGGSLDRTNKAMSYVGYLLLSSPEFQKRVHKWDSLNFSHRHWTEEDFQAKLMQYLREYPEYYEFESFAARQQLGDLPQQQTKLPIYFTNVVSDFTSSMETLIMRLIENSETDLLHNVLDRYGHLFHQHQSPLSFVTSILLYYHASDTLRDPRIRKRILRLIDFDQVVIVPSAKKYAMDDQDDGSGFDVGYFEKVIYKLAGNLNPPKCAPRTRPDLPERHFREIGSPAVEGITIATLEVMLTPVPPSSIIKMFLDLPLLRESHHVGVSALTMHAIGLLIPLLPQKEFVHPIFKELNDLIETDPHLLEVSEPCRLIRCGIPRSVNGRYTMTQSLPDLTTTAVLKDSMSARLRKAMIFPYIFNDYKFNLHNYGTNAPNSFLTLFHSIVHYSSLDIFSIFLEYFTKLRMSGALKTDVQLLYMCFLLGPALHRIEKLDSSDAGFLIELMHMVKQVTSTMDMKDGWTTQALEQVYDFLHHIRTRFIKSNELATQLRDIIRSMNPPIAQRLSRLVM</sequence>
<evidence type="ECO:0000256" key="3">
    <source>
        <dbReference type="ARBA" id="ARBA00023015"/>
    </source>
</evidence>
<gene>
    <name evidence="7" type="ORF">INT47_001241</name>
</gene>
<dbReference type="PANTHER" id="PTHR12691">
    <property type="entry name" value="MEDIATOR OF RNA POLYMERASE II TRANSCRIPTION SUBUNIT 23"/>
    <property type="match status" value="1"/>
</dbReference>
<dbReference type="GO" id="GO:0005667">
    <property type="term" value="C:transcription regulator complex"/>
    <property type="evidence" value="ECO:0007669"/>
    <property type="project" value="TreeGrafter"/>
</dbReference>
<evidence type="ECO:0000313" key="8">
    <source>
        <dbReference type="Proteomes" id="UP000603453"/>
    </source>
</evidence>
<organism evidence="7 8">
    <name type="scientific">Mucor saturninus</name>
    <dbReference type="NCBI Taxonomy" id="64648"/>
    <lineage>
        <taxon>Eukaryota</taxon>
        <taxon>Fungi</taxon>
        <taxon>Fungi incertae sedis</taxon>
        <taxon>Mucoromycota</taxon>
        <taxon>Mucoromycotina</taxon>
        <taxon>Mucoromycetes</taxon>
        <taxon>Mucorales</taxon>
        <taxon>Mucorineae</taxon>
        <taxon>Mucoraceae</taxon>
        <taxon>Mucor</taxon>
    </lineage>
</organism>
<evidence type="ECO:0000256" key="1">
    <source>
        <dbReference type="ARBA" id="ARBA00004123"/>
    </source>
</evidence>
<comment type="caution">
    <text evidence="7">The sequence shown here is derived from an EMBL/GenBank/DDBJ whole genome shotgun (WGS) entry which is preliminary data.</text>
</comment>
<evidence type="ECO:0000313" key="7">
    <source>
        <dbReference type="EMBL" id="KAG2213971.1"/>
    </source>
</evidence>
<accession>A0A8H7RMS6</accession>
<feature type="non-terminal residue" evidence="7">
    <location>
        <position position="1"/>
    </location>
</feature>
<evidence type="ECO:0000256" key="2">
    <source>
        <dbReference type="ARBA" id="ARBA00010222"/>
    </source>
</evidence>
<evidence type="ECO:0000256" key="6">
    <source>
        <dbReference type="SAM" id="MobiDB-lite"/>
    </source>
</evidence>
<evidence type="ECO:0008006" key="9">
    <source>
        <dbReference type="Google" id="ProtNLM"/>
    </source>
</evidence>
<feature type="region of interest" description="Disordered" evidence="6">
    <location>
        <begin position="504"/>
        <end position="526"/>
    </location>
</feature>
<comment type="subcellular location">
    <subcellularLocation>
        <location evidence="1">Nucleus</location>
    </subcellularLocation>
</comment>
<name>A0A8H7RMS6_9FUNG</name>
<feature type="compositionally biased region" description="Basic and acidic residues" evidence="6">
    <location>
        <begin position="504"/>
        <end position="519"/>
    </location>
</feature>
<keyword evidence="5" id="KW-0539">Nucleus</keyword>
<dbReference type="GO" id="GO:0006357">
    <property type="term" value="P:regulation of transcription by RNA polymerase II"/>
    <property type="evidence" value="ECO:0007669"/>
    <property type="project" value="TreeGrafter"/>
</dbReference>
<dbReference type="PANTHER" id="PTHR12691:SF10">
    <property type="entry name" value="MEDIATOR OF RNA POLYMERASE II TRANSCRIPTION SUBUNIT 23"/>
    <property type="match status" value="1"/>
</dbReference>
<evidence type="ECO:0000256" key="5">
    <source>
        <dbReference type="ARBA" id="ARBA00023242"/>
    </source>
</evidence>
<proteinExistence type="inferred from homology"/>
<dbReference type="OrthoDB" id="9982951at2759"/>
<dbReference type="GO" id="GO:0010628">
    <property type="term" value="P:positive regulation of gene expression"/>
    <property type="evidence" value="ECO:0007669"/>
    <property type="project" value="TreeGrafter"/>
</dbReference>
<keyword evidence="4" id="KW-0804">Transcription</keyword>
<keyword evidence="3" id="KW-0805">Transcription regulation</keyword>
<dbReference type="InterPro" id="IPR021629">
    <property type="entry name" value="Mediator_Med23"/>
</dbReference>
<dbReference type="Proteomes" id="UP000603453">
    <property type="component" value="Unassembled WGS sequence"/>
</dbReference>
<dbReference type="GO" id="GO:0016592">
    <property type="term" value="C:mediator complex"/>
    <property type="evidence" value="ECO:0007669"/>
    <property type="project" value="TreeGrafter"/>
</dbReference>
<reference evidence="7" key="1">
    <citation type="submission" date="2020-12" db="EMBL/GenBank/DDBJ databases">
        <title>Metabolic potential, ecology and presence of endohyphal bacteria is reflected in genomic diversity of Mucoromycotina.</title>
        <authorList>
            <person name="Muszewska A."/>
            <person name="Okrasinska A."/>
            <person name="Steczkiewicz K."/>
            <person name="Drgas O."/>
            <person name="Orlowska M."/>
            <person name="Perlinska-Lenart U."/>
            <person name="Aleksandrzak-Piekarczyk T."/>
            <person name="Szatraj K."/>
            <person name="Zielenkiewicz U."/>
            <person name="Pilsyk S."/>
            <person name="Malc E."/>
            <person name="Mieczkowski P."/>
            <person name="Kruszewska J.S."/>
            <person name="Biernat P."/>
            <person name="Pawlowska J."/>
        </authorList>
    </citation>
    <scope>NUCLEOTIDE SEQUENCE</scope>
    <source>
        <strain evidence="7">WA0000017839</strain>
    </source>
</reference>
<protein>
    <recommendedName>
        <fullName evidence="9">Mediator of RNA polymerase II transcription subunit 23</fullName>
    </recommendedName>
</protein>
<keyword evidence="8" id="KW-1185">Reference proteome</keyword>